<evidence type="ECO:0000256" key="1">
    <source>
        <dbReference type="SAM" id="SignalP"/>
    </source>
</evidence>
<gene>
    <name evidence="2" type="ORF">AVDCRST_MAG01-01-3113</name>
</gene>
<dbReference type="EMBL" id="CADCUW010000410">
    <property type="protein sequence ID" value="CAA9433861.1"/>
    <property type="molecule type" value="Genomic_DNA"/>
</dbReference>
<organism evidence="2">
    <name type="scientific">uncultured Rubrobacteraceae bacterium</name>
    <dbReference type="NCBI Taxonomy" id="349277"/>
    <lineage>
        <taxon>Bacteria</taxon>
        <taxon>Bacillati</taxon>
        <taxon>Actinomycetota</taxon>
        <taxon>Rubrobacteria</taxon>
        <taxon>Rubrobacterales</taxon>
        <taxon>Rubrobacteraceae</taxon>
        <taxon>environmental samples</taxon>
    </lineage>
</organism>
<proteinExistence type="predicted"/>
<dbReference type="InterPro" id="IPR028082">
    <property type="entry name" value="Peripla_BP_I"/>
</dbReference>
<evidence type="ECO:0000313" key="2">
    <source>
        <dbReference type="EMBL" id="CAA9433861.1"/>
    </source>
</evidence>
<name>A0A6J4Q8X8_9ACTN</name>
<feature type="chain" id="PRO_5026905768" evidence="1">
    <location>
        <begin position="23"/>
        <end position="67"/>
    </location>
</feature>
<dbReference type="SUPFAM" id="SSF53822">
    <property type="entry name" value="Periplasmic binding protein-like I"/>
    <property type="match status" value="1"/>
</dbReference>
<keyword evidence="1" id="KW-0732">Signal</keyword>
<accession>A0A6J4Q8X8</accession>
<dbReference type="Gene3D" id="3.40.50.2300">
    <property type="match status" value="1"/>
</dbReference>
<sequence>MRGSMVRIFLVLALALVVTACAGGGGGGGDQITVGYAGPTLNNAFFVGLQKGVKDGAKEHGFELKET</sequence>
<dbReference type="AlphaFoldDB" id="A0A6J4Q8X8"/>
<protein>
    <submittedName>
        <fullName evidence="2">Uncharacterized protein</fullName>
    </submittedName>
</protein>
<feature type="signal peptide" evidence="1">
    <location>
        <begin position="1"/>
        <end position="22"/>
    </location>
</feature>
<feature type="non-terminal residue" evidence="2">
    <location>
        <position position="67"/>
    </location>
</feature>
<reference evidence="2" key="1">
    <citation type="submission" date="2020-02" db="EMBL/GenBank/DDBJ databases">
        <authorList>
            <person name="Meier V. D."/>
        </authorList>
    </citation>
    <scope>NUCLEOTIDE SEQUENCE</scope>
    <source>
        <strain evidence="2">AVDCRST_MAG01</strain>
    </source>
</reference>
<dbReference type="PROSITE" id="PS51257">
    <property type="entry name" value="PROKAR_LIPOPROTEIN"/>
    <property type="match status" value="1"/>
</dbReference>